<feature type="transmembrane region" description="Helical" evidence="1">
    <location>
        <begin position="12"/>
        <end position="35"/>
    </location>
</feature>
<evidence type="ECO:0000256" key="1">
    <source>
        <dbReference type="SAM" id="Phobius"/>
    </source>
</evidence>
<sequence>MIQQKSIPLSRQAAVTYFIISLLLNTFGNGLTVALNLGSALWTASAVNLMHLIHLNLFTILMLYGILVVIANALLLEQLDWTRMVGNFIFMLPYSYLVGLFTHLLLQTPINSLPLWLKVILDLFGISLVAIAISIYQRVNWVLHPNDDLMQIIRFKFCHGRAALAMWLSIVPPVVIMVFCWLLDHQLYAVNIGTLVALFFQGAIIGWSDRHVFPALKHQGLNKIEN</sequence>
<comment type="caution">
    <text evidence="2">The sequence shown here is derived from an EMBL/GenBank/DDBJ whole genome shotgun (WGS) entry which is preliminary data.</text>
</comment>
<evidence type="ECO:0000313" key="4">
    <source>
        <dbReference type="Proteomes" id="UP000051645"/>
    </source>
</evidence>
<evidence type="ECO:0000313" key="5">
    <source>
        <dbReference type="Proteomes" id="UP000051751"/>
    </source>
</evidence>
<dbReference type="EMBL" id="JQAZ01000001">
    <property type="protein sequence ID" value="KRN34144.1"/>
    <property type="molecule type" value="Genomic_DNA"/>
</dbReference>
<feature type="transmembrane region" description="Helical" evidence="1">
    <location>
        <begin position="55"/>
        <end position="76"/>
    </location>
</feature>
<evidence type="ECO:0000313" key="3">
    <source>
        <dbReference type="EMBL" id="KRN34144.1"/>
    </source>
</evidence>
<dbReference type="Proteomes" id="UP000051751">
    <property type="component" value="Unassembled WGS sequence"/>
</dbReference>
<keyword evidence="4" id="KW-1185">Reference proteome</keyword>
<protein>
    <recommendedName>
        <fullName evidence="6">Sugar specific permease</fullName>
    </recommendedName>
</protein>
<dbReference type="Proteomes" id="UP000051645">
    <property type="component" value="Unassembled WGS sequence"/>
</dbReference>
<feature type="transmembrane region" description="Helical" evidence="1">
    <location>
        <begin position="188"/>
        <end position="207"/>
    </location>
</feature>
<feature type="transmembrane region" description="Helical" evidence="1">
    <location>
        <begin position="162"/>
        <end position="182"/>
    </location>
</feature>
<evidence type="ECO:0000313" key="2">
    <source>
        <dbReference type="EMBL" id="KRN29327.1"/>
    </source>
</evidence>
<feature type="transmembrane region" description="Helical" evidence="1">
    <location>
        <begin position="88"/>
        <end position="110"/>
    </location>
</feature>
<dbReference type="OrthoDB" id="3237813at2"/>
<dbReference type="Pfam" id="PF19700">
    <property type="entry name" value="DUF6198"/>
    <property type="match status" value="1"/>
</dbReference>
<dbReference type="PATRIC" id="fig|81857.3.peg.216"/>
<proteinExistence type="predicted"/>
<gene>
    <name evidence="2" type="ORF">IV38_GL000210</name>
    <name evidence="3" type="ORF">IV40_GL000459</name>
</gene>
<dbReference type="EMBL" id="JQAT01000001">
    <property type="protein sequence ID" value="KRN29327.1"/>
    <property type="molecule type" value="Genomic_DNA"/>
</dbReference>
<name>A0A0R2FL17_9LACO</name>
<dbReference type="RefSeq" id="WP_057768737.1">
    <property type="nucleotide sequence ID" value="NZ_JQAT01000001.1"/>
</dbReference>
<dbReference type="STRING" id="81857.IV38_GL000210"/>
<dbReference type="InterPro" id="IPR038750">
    <property type="entry name" value="YczE/YyaS-like"/>
</dbReference>
<keyword evidence="1" id="KW-1133">Transmembrane helix</keyword>
<accession>A0A0R2FL17</accession>
<reference evidence="4 5" key="1">
    <citation type="journal article" date="2015" name="Genome Announc.">
        <title>Expanding the biotechnology potential of lactobacilli through comparative genomics of 213 strains and associated genera.</title>
        <authorList>
            <person name="Sun Z."/>
            <person name="Harris H.M."/>
            <person name="McCann A."/>
            <person name="Guo C."/>
            <person name="Argimon S."/>
            <person name="Zhang W."/>
            <person name="Yang X."/>
            <person name="Jeffery I.B."/>
            <person name="Cooney J.C."/>
            <person name="Kagawa T.F."/>
            <person name="Liu W."/>
            <person name="Song Y."/>
            <person name="Salvetti E."/>
            <person name="Wrobel A."/>
            <person name="Rasinkangas P."/>
            <person name="Parkhill J."/>
            <person name="Rea M.C."/>
            <person name="O'Sullivan O."/>
            <person name="Ritari J."/>
            <person name="Douillard F.P."/>
            <person name="Paul Ross R."/>
            <person name="Yang R."/>
            <person name="Briner A.E."/>
            <person name="Felis G.E."/>
            <person name="de Vos W.M."/>
            <person name="Barrangou R."/>
            <person name="Klaenhammer T.R."/>
            <person name="Caufield P.W."/>
            <person name="Cui Y."/>
            <person name="Zhang H."/>
            <person name="O'Toole P.W."/>
        </authorList>
    </citation>
    <scope>NUCLEOTIDE SEQUENCE [LARGE SCALE GENOMIC DNA]</scope>
    <source>
        <strain evidence="2 5">ATCC BAA-66</strain>
        <strain evidence="3 4">DSM 13344</strain>
    </source>
</reference>
<organism evidence="2 5">
    <name type="scientific">Lactobacillus selangorensis</name>
    <dbReference type="NCBI Taxonomy" id="81857"/>
    <lineage>
        <taxon>Bacteria</taxon>
        <taxon>Bacillati</taxon>
        <taxon>Bacillota</taxon>
        <taxon>Bacilli</taxon>
        <taxon>Lactobacillales</taxon>
        <taxon>Lactobacillaceae</taxon>
        <taxon>Lactobacillus</taxon>
    </lineage>
</organism>
<keyword evidence="1" id="KW-0812">Transmembrane</keyword>
<feature type="transmembrane region" description="Helical" evidence="1">
    <location>
        <begin position="116"/>
        <end position="136"/>
    </location>
</feature>
<dbReference type="AlphaFoldDB" id="A0A0R2FL17"/>
<evidence type="ECO:0008006" key="6">
    <source>
        <dbReference type="Google" id="ProtNLM"/>
    </source>
</evidence>
<keyword evidence="1" id="KW-0472">Membrane</keyword>